<dbReference type="GO" id="GO:0007165">
    <property type="term" value="P:signal transduction"/>
    <property type="evidence" value="ECO:0007669"/>
    <property type="project" value="TreeGrafter"/>
</dbReference>
<dbReference type="EMBL" id="OZ035834">
    <property type="protein sequence ID" value="CAL1575745.1"/>
    <property type="molecule type" value="Genomic_DNA"/>
</dbReference>
<feature type="compositionally biased region" description="Polar residues" evidence="4">
    <location>
        <begin position="127"/>
        <end position="142"/>
    </location>
</feature>
<dbReference type="AlphaFoldDB" id="A0AAV2JJ43"/>
<comment type="subcellular location">
    <subcellularLocation>
        <location evidence="1">Cell projection</location>
        <location evidence="1">Stereocilium</location>
    </subcellularLocation>
</comment>
<keyword evidence="3" id="KW-0677">Repeat</keyword>
<dbReference type="GO" id="GO:0032420">
    <property type="term" value="C:stereocilium"/>
    <property type="evidence" value="ECO:0007669"/>
    <property type="project" value="UniProtKB-SubCell"/>
</dbReference>
<keyword evidence="8" id="KW-1185">Reference proteome</keyword>
<feature type="domain" description="Thrombospondin-like N-terminal" evidence="6">
    <location>
        <begin position="81"/>
        <end position="256"/>
    </location>
</feature>
<evidence type="ECO:0000313" key="7">
    <source>
        <dbReference type="EMBL" id="CAL1575745.1"/>
    </source>
</evidence>
<evidence type="ECO:0000256" key="4">
    <source>
        <dbReference type="SAM" id="MobiDB-lite"/>
    </source>
</evidence>
<protein>
    <recommendedName>
        <fullName evidence="6">Thrombospondin-like N-terminal domain-containing protein</fullName>
    </recommendedName>
</protein>
<dbReference type="SMART" id="SM00210">
    <property type="entry name" value="TSPN"/>
    <property type="match status" value="1"/>
</dbReference>
<evidence type="ECO:0000256" key="2">
    <source>
        <dbReference type="ARBA" id="ARBA00022729"/>
    </source>
</evidence>
<name>A0AAV2JJ43_KNICA</name>
<dbReference type="InterPro" id="IPR005492">
    <property type="entry name" value="EPTP"/>
</dbReference>
<dbReference type="Proteomes" id="UP001497482">
    <property type="component" value="Chromosome 12"/>
</dbReference>
<dbReference type="InterPro" id="IPR048287">
    <property type="entry name" value="TSPN-like_N"/>
</dbReference>
<dbReference type="InterPro" id="IPR009039">
    <property type="entry name" value="EAR"/>
</dbReference>
<evidence type="ECO:0000259" key="6">
    <source>
        <dbReference type="SMART" id="SM00210"/>
    </source>
</evidence>
<gene>
    <name evidence="7" type="ORF">KC01_LOCUS7252</name>
</gene>
<accession>A0AAV2JJ43</accession>
<dbReference type="PANTHER" id="PTHR15261:SF6">
    <property type="entry name" value="THROMBOSPONDIN-TYPE LAMININ G DOMAIN AND EAR REPEAT-CONTAINING PROTEIN"/>
    <property type="match status" value="1"/>
</dbReference>
<dbReference type="InterPro" id="IPR013320">
    <property type="entry name" value="ConA-like_dom_sf"/>
</dbReference>
<reference evidence="7 8" key="1">
    <citation type="submission" date="2024-04" db="EMBL/GenBank/DDBJ databases">
        <authorList>
            <person name="Waldvogel A.-M."/>
            <person name="Schoenle A."/>
        </authorList>
    </citation>
    <scope>NUCLEOTIDE SEQUENCE [LARGE SCALE GENOMIC DNA]</scope>
</reference>
<sequence>MSVLTCMQILLIGLGFSDSSAAEWRQCEGRVPLDLLALVLERDTSTLVPGVHIETSQGQRGLRFASPHRSMSFPSSELLNCDLFPHEFSLVVTLSIAHNDPQRNDYIFSLMDTNRSDGAKIKKHKSNNLGSSAQSKSIDTSEKQVSSVDHGHILMGLRYSRKRLHFLYRPPRGEVRRLAFRTKGLADKHWHTFVLVVKSSSVRLTVDCNPPLEVIPSEPFPSELNLQRSRFHIGSRGRWKGLFSGLLRQLVLVPGSDPTSHMCPSPEPQLTALSVPPKLLDLPDVRAEAGGPVPLHESRISVGLEQLCSEQTQGQLWFNPLKKALYLCDGSHWVTMLQDHHRLDYIEEHQILTTSSETNDIEVFQVSGVGVMAALAHRSSASGSALYQWTPSGFQLYQNISTHGALACRHFRIGKKSYLVVSNFKEGVDGAEAEPEMDFSVIYKWSRKRRRFVHLQTLQTHCARDWEAFTINQHSYLAVANHRTGNNHTIDSLIYKWNRLAKAFEVHQRLPTSGAYDWEFFSVGPYHFLVVANAFDGVTTSVDSVIYVWVNEAFQVFQTIKTYCATDWEMFQIGGRVFLVVANGHRLVGSGHGRYAINSTIYELDLHARMFVRFQDITSYSAVDWEFFSLGEEYFLVVANSFNGDSYSLNSILYRWQGYEGFVPVHFLPTIGCSDWEFFTWKGESYLMYSSAKVPLSKRSVPDRPGVSLTLTGRTWFR</sequence>
<evidence type="ECO:0000256" key="5">
    <source>
        <dbReference type="SAM" id="SignalP"/>
    </source>
</evidence>
<dbReference type="SUPFAM" id="SSF49899">
    <property type="entry name" value="Concanavalin A-like lectins/glucanases"/>
    <property type="match status" value="1"/>
</dbReference>
<evidence type="ECO:0000256" key="3">
    <source>
        <dbReference type="ARBA" id="ARBA00022737"/>
    </source>
</evidence>
<evidence type="ECO:0000313" key="8">
    <source>
        <dbReference type="Proteomes" id="UP001497482"/>
    </source>
</evidence>
<dbReference type="PROSITE" id="PS50912">
    <property type="entry name" value="EAR"/>
    <property type="match status" value="5"/>
</dbReference>
<feature type="region of interest" description="Disordered" evidence="4">
    <location>
        <begin position="119"/>
        <end position="142"/>
    </location>
</feature>
<keyword evidence="2 5" id="KW-0732">Signal</keyword>
<evidence type="ECO:0000256" key="1">
    <source>
        <dbReference type="ARBA" id="ARBA00004645"/>
    </source>
</evidence>
<dbReference type="PANTHER" id="PTHR15261">
    <property type="entry name" value="THROMBOSPONDIN-TYPE LAMININ G DOMAIN AND EAR REPEAT-CONTAINING"/>
    <property type="match status" value="1"/>
</dbReference>
<dbReference type="Pfam" id="PF03736">
    <property type="entry name" value="EPTP"/>
    <property type="match status" value="5"/>
</dbReference>
<dbReference type="Gene3D" id="2.60.120.200">
    <property type="match status" value="1"/>
</dbReference>
<organism evidence="7 8">
    <name type="scientific">Knipowitschia caucasica</name>
    <name type="common">Caucasian dwarf goby</name>
    <name type="synonym">Pomatoschistus caucasicus</name>
    <dbReference type="NCBI Taxonomy" id="637954"/>
    <lineage>
        <taxon>Eukaryota</taxon>
        <taxon>Metazoa</taxon>
        <taxon>Chordata</taxon>
        <taxon>Craniata</taxon>
        <taxon>Vertebrata</taxon>
        <taxon>Euteleostomi</taxon>
        <taxon>Actinopterygii</taxon>
        <taxon>Neopterygii</taxon>
        <taxon>Teleostei</taxon>
        <taxon>Neoteleostei</taxon>
        <taxon>Acanthomorphata</taxon>
        <taxon>Gobiaria</taxon>
        <taxon>Gobiiformes</taxon>
        <taxon>Gobioidei</taxon>
        <taxon>Gobiidae</taxon>
        <taxon>Gobiinae</taxon>
        <taxon>Knipowitschia</taxon>
    </lineage>
</organism>
<feature type="chain" id="PRO_5043618042" description="Thrombospondin-like N-terminal domain-containing protein" evidence="5">
    <location>
        <begin position="22"/>
        <end position="718"/>
    </location>
</feature>
<feature type="signal peptide" evidence="5">
    <location>
        <begin position="1"/>
        <end position="21"/>
    </location>
</feature>
<proteinExistence type="predicted"/>